<gene>
    <name evidence="9" type="ORF">GCM10010191_81090</name>
</gene>
<feature type="domain" description="Phage shock protein PspC N-terminal" evidence="8">
    <location>
        <begin position="13"/>
        <end position="68"/>
    </location>
</feature>
<feature type="region of interest" description="Disordered" evidence="6">
    <location>
        <begin position="198"/>
        <end position="225"/>
    </location>
</feature>
<dbReference type="InterPro" id="IPR052027">
    <property type="entry name" value="PspC"/>
</dbReference>
<organism evidence="9 10">
    <name type="scientific">Actinomadura vinacea</name>
    <dbReference type="NCBI Taxonomy" id="115336"/>
    <lineage>
        <taxon>Bacteria</taxon>
        <taxon>Bacillati</taxon>
        <taxon>Actinomycetota</taxon>
        <taxon>Actinomycetes</taxon>
        <taxon>Streptosporangiales</taxon>
        <taxon>Thermomonosporaceae</taxon>
        <taxon>Actinomadura</taxon>
    </lineage>
</organism>
<dbReference type="Pfam" id="PF04024">
    <property type="entry name" value="PspC"/>
    <property type="match status" value="1"/>
</dbReference>
<feature type="transmembrane region" description="Helical" evidence="7">
    <location>
        <begin position="118"/>
        <end position="135"/>
    </location>
</feature>
<evidence type="ECO:0000313" key="10">
    <source>
        <dbReference type="Proteomes" id="UP001501231"/>
    </source>
</evidence>
<feature type="transmembrane region" description="Helical" evidence="7">
    <location>
        <begin position="256"/>
        <end position="280"/>
    </location>
</feature>
<dbReference type="RefSeq" id="WP_344596555.1">
    <property type="nucleotide sequence ID" value="NZ_BAAARW010000038.1"/>
</dbReference>
<proteinExistence type="predicted"/>
<evidence type="ECO:0000256" key="1">
    <source>
        <dbReference type="ARBA" id="ARBA00004162"/>
    </source>
</evidence>
<keyword evidence="3 7" id="KW-0812">Transmembrane</keyword>
<accession>A0ABP5XHZ4</accession>
<evidence type="ECO:0000256" key="7">
    <source>
        <dbReference type="SAM" id="Phobius"/>
    </source>
</evidence>
<protein>
    <recommendedName>
        <fullName evidence="8">Phage shock protein PspC N-terminal domain-containing protein</fullName>
    </recommendedName>
</protein>
<comment type="subcellular location">
    <subcellularLocation>
        <location evidence="1">Cell membrane</location>
        <topology evidence="1">Single-pass membrane protein</topology>
    </subcellularLocation>
</comment>
<feature type="region of interest" description="Disordered" evidence="6">
    <location>
        <begin position="155"/>
        <end position="183"/>
    </location>
</feature>
<feature type="transmembrane region" description="Helical" evidence="7">
    <location>
        <begin position="39"/>
        <end position="65"/>
    </location>
</feature>
<evidence type="ECO:0000259" key="8">
    <source>
        <dbReference type="Pfam" id="PF04024"/>
    </source>
</evidence>
<name>A0ABP5XHZ4_9ACTN</name>
<sequence>MADEQNAPGPRSRLSRETEGRVLAGVCTGLGRHTGIDPVVFRIGFAILVLANGQGILLYVAAALFMPAAPDRPALLEQLFRRRFDAAGTLSILGALLCAAVAISLMGNGLLGPKPPTAVVATVTVTGLVMLVAHARGVDLGAVARAFPERLHGFPLEPERPAATRGRAGGSVSLEKDSDGGGGRLPEGMIDLAALSRPADTPAEASPKEKAPQCRAGGPPAQKVGKRRPALTSITLLAGLAVAAAVWPVAQTYPGPQWAMLVTASALAVVGCGLLMGGWFRAHGLATMGTVLTCALLTTSVAAEAPRDARYGEVEWRPMDIAGTQQEYKIAAGSGRLDLTALPLKPGQRITVNAQITFGELDITLPRSARVEIDARVTLGDLALAGRTIGGPGARANEVLEPEPPEVRNPPVIALRIRGRLSDVQVTRV</sequence>
<keyword evidence="5 7" id="KW-0472">Membrane</keyword>
<evidence type="ECO:0000256" key="2">
    <source>
        <dbReference type="ARBA" id="ARBA00022475"/>
    </source>
</evidence>
<evidence type="ECO:0000256" key="6">
    <source>
        <dbReference type="SAM" id="MobiDB-lite"/>
    </source>
</evidence>
<dbReference type="InterPro" id="IPR007168">
    <property type="entry name" value="Phageshock_PspC_N"/>
</dbReference>
<evidence type="ECO:0000313" key="9">
    <source>
        <dbReference type="EMBL" id="GAA2450851.1"/>
    </source>
</evidence>
<dbReference type="PANTHER" id="PTHR33885">
    <property type="entry name" value="PHAGE SHOCK PROTEIN C"/>
    <property type="match status" value="1"/>
</dbReference>
<keyword evidence="4 7" id="KW-1133">Transmembrane helix</keyword>
<comment type="caution">
    <text evidence="9">The sequence shown here is derived from an EMBL/GenBank/DDBJ whole genome shotgun (WGS) entry which is preliminary data.</text>
</comment>
<dbReference type="PANTHER" id="PTHR33885:SF3">
    <property type="entry name" value="PHAGE SHOCK PROTEIN C"/>
    <property type="match status" value="1"/>
</dbReference>
<dbReference type="EMBL" id="BAAARW010000038">
    <property type="protein sequence ID" value="GAA2450851.1"/>
    <property type="molecule type" value="Genomic_DNA"/>
</dbReference>
<evidence type="ECO:0000256" key="5">
    <source>
        <dbReference type="ARBA" id="ARBA00023136"/>
    </source>
</evidence>
<feature type="transmembrane region" description="Helical" evidence="7">
    <location>
        <begin position="86"/>
        <end position="106"/>
    </location>
</feature>
<keyword evidence="2" id="KW-1003">Cell membrane</keyword>
<keyword evidence="10" id="KW-1185">Reference proteome</keyword>
<feature type="transmembrane region" description="Helical" evidence="7">
    <location>
        <begin position="230"/>
        <end position="250"/>
    </location>
</feature>
<reference evidence="10" key="1">
    <citation type="journal article" date="2019" name="Int. J. Syst. Evol. Microbiol.">
        <title>The Global Catalogue of Microorganisms (GCM) 10K type strain sequencing project: providing services to taxonomists for standard genome sequencing and annotation.</title>
        <authorList>
            <consortium name="The Broad Institute Genomics Platform"/>
            <consortium name="The Broad Institute Genome Sequencing Center for Infectious Disease"/>
            <person name="Wu L."/>
            <person name="Ma J."/>
        </authorList>
    </citation>
    <scope>NUCLEOTIDE SEQUENCE [LARGE SCALE GENOMIC DNA]</scope>
    <source>
        <strain evidence="10">JCM 3325</strain>
    </source>
</reference>
<evidence type="ECO:0000256" key="3">
    <source>
        <dbReference type="ARBA" id="ARBA00022692"/>
    </source>
</evidence>
<dbReference type="Proteomes" id="UP001501231">
    <property type="component" value="Unassembled WGS sequence"/>
</dbReference>
<evidence type="ECO:0000256" key="4">
    <source>
        <dbReference type="ARBA" id="ARBA00022989"/>
    </source>
</evidence>